<organism evidence="8 9">
    <name type="scientific">Porites lobata</name>
    <dbReference type="NCBI Taxonomy" id="104759"/>
    <lineage>
        <taxon>Eukaryota</taxon>
        <taxon>Metazoa</taxon>
        <taxon>Cnidaria</taxon>
        <taxon>Anthozoa</taxon>
        <taxon>Hexacorallia</taxon>
        <taxon>Scleractinia</taxon>
        <taxon>Fungiina</taxon>
        <taxon>Poritidae</taxon>
        <taxon>Porites</taxon>
    </lineage>
</organism>
<dbReference type="PANTHER" id="PTHR21419">
    <property type="match status" value="1"/>
</dbReference>
<keyword evidence="4 6" id="KW-1133">Transmembrane helix</keyword>
<keyword evidence="2 6" id="KW-0812">Transmembrane</keyword>
<name>A0ABN8PSN7_9CNID</name>
<sequence length="721" mass="78208">IFTFIPTNSSRSKPDEMCATKATTRAYCIKVLILTLFLDALSSLMAHDCHRNLEPIWQADVGSSPVVSSPLVADLNGDNVNDVLVTSFNGQVSVVDGRSGQELPGWPVNLPGKLLFAAPLLYDYDNDGMHEVLLATADGMIIFLKSDGTFLDGETFLVPPLVMKKDWFVIDPQRIQDNDYLRSVSQPTKSARLLLYEEFIVKQDPLMDKKEVSNKSSGNGDYTIWSRYQPGLRPSGLSTDGFTIFVDPHILSTPFITDFNGDGSDEELVIATNFYFEDKSQSFPSGQGLPSEQLENYLGSALIVFNLQTKQLVFSSILEVTRQSSQYPGYVLSAASLVPGAGVVLGSSAGNIHLVTTLLTEPQSISTMDSIPGQVIASDVNQDGSFEILAIDNSGNIVCKDLSGKMVWEAQVSSSSAGGMRVADVDGDGFMEVVVATFDGFVWVLEGDTGKVLHGWPVKLPSEVRASVLVTKLIPGENTASDIVVPLVDGQIAIIRGSDRCTELISVVKPVLASAVSADLLIGRPGLELVLGTDDGTVICLANTPATVTSSLPPDRNELFAWPGESLPCTGTTFYSGKVGVRFTTKSRLNTKISGRSFPLEFEIIDGQPKEVKGKKYNIKIIIGKQLAVFKKGYNSPGVFTEEMNAPSQPCRAVITIQLTTQHGQCFHSLLHASFNLDFKDDLAWLLIVPFVTTGILLLVLHGWTQLNPDLLPTVMTKIKR</sequence>
<dbReference type="EMBL" id="CALNXK010000088">
    <property type="protein sequence ID" value="CAH3150068.1"/>
    <property type="molecule type" value="Genomic_DNA"/>
</dbReference>
<proteinExistence type="predicted"/>
<evidence type="ECO:0000313" key="8">
    <source>
        <dbReference type="EMBL" id="CAH3150068.1"/>
    </source>
</evidence>
<dbReference type="InterPro" id="IPR013517">
    <property type="entry name" value="FG-GAP"/>
</dbReference>
<feature type="non-terminal residue" evidence="8">
    <location>
        <position position="1"/>
    </location>
</feature>
<evidence type="ECO:0000256" key="5">
    <source>
        <dbReference type="ARBA" id="ARBA00023136"/>
    </source>
</evidence>
<protein>
    <recommendedName>
        <fullName evidence="7">DEX1 C-terminal domain-containing protein</fullName>
    </recommendedName>
</protein>
<comment type="caution">
    <text evidence="8">The sequence shown here is derived from an EMBL/GenBank/DDBJ whole genome shotgun (WGS) entry which is preliminary data.</text>
</comment>
<feature type="domain" description="DEX1 C-terminal" evidence="7">
    <location>
        <begin position="580"/>
        <end position="676"/>
    </location>
</feature>
<evidence type="ECO:0000256" key="6">
    <source>
        <dbReference type="SAM" id="Phobius"/>
    </source>
</evidence>
<dbReference type="Pfam" id="PF13517">
    <property type="entry name" value="FG-GAP_3"/>
    <property type="match status" value="2"/>
</dbReference>
<evidence type="ECO:0000313" key="9">
    <source>
        <dbReference type="Proteomes" id="UP001159405"/>
    </source>
</evidence>
<dbReference type="PANTHER" id="PTHR21419:SF23">
    <property type="entry name" value="PROTEIN DEFECTIVE IN EXINE FORMATION 1"/>
    <property type="match status" value="1"/>
</dbReference>
<evidence type="ECO:0000259" key="7">
    <source>
        <dbReference type="Pfam" id="PF23722"/>
    </source>
</evidence>
<evidence type="ECO:0000256" key="3">
    <source>
        <dbReference type="ARBA" id="ARBA00022729"/>
    </source>
</evidence>
<dbReference type="Gene3D" id="2.130.10.10">
    <property type="entry name" value="YVTN repeat-like/Quinoprotein amine dehydrogenase"/>
    <property type="match status" value="2"/>
</dbReference>
<dbReference type="Proteomes" id="UP001159405">
    <property type="component" value="Unassembled WGS sequence"/>
</dbReference>
<evidence type="ECO:0000256" key="2">
    <source>
        <dbReference type="ARBA" id="ARBA00022692"/>
    </source>
</evidence>
<dbReference type="InterPro" id="IPR015943">
    <property type="entry name" value="WD40/YVTN_repeat-like_dom_sf"/>
</dbReference>
<dbReference type="InterPro" id="IPR056376">
    <property type="entry name" value="DEX1_C"/>
</dbReference>
<dbReference type="InterPro" id="IPR028994">
    <property type="entry name" value="Integrin_alpha_N"/>
</dbReference>
<keyword evidence="5 6" id="KW-0472">Membrane</keyword>
<dbReference type="InterPro" id="IPR045232">
    <property type="entry name" value="FAM234"/>
</dbReference>
<comment type="subcellular location">
    <subcellularLocation>
        <location evidence="1">Membrane</location>
        <topology evidence="1">Single-pass membrane protein</topology>
    </subcellularLocation>
</comment>
<dbReference type="SUPFAM" id="SSF69318">
    <property type="entry name" value="Integrin alpha N-terminal domain"/>
    <property type="match status" value="1"/>
</dbReference>
<evidence type="ECO:0000256" key="4">
    <source>
        <dbReference type="ARBA" id="ARBA00022989"/>
    </source>
</evidence>
<dbReference type="Pfam" id="PF23722">
    <property type="entry name" value="Beta-sand_DEX1"/>
    <property type="match status" value="1"/>
</dbReference>
<reference evidence="8 9" key="1">
    <citation type="submission" date="2022-05" db="EMBL/GenBank/DDBJ databases">
        <authorList>
            <consortium name="Genoscope - CEA"/>
            <person name="William W."/>
        </authorList>
    </citation>
    <scope>NUCLEOTIDE SEQUENCE [LARGE SCALE GENOMIC DNA]</scope>
</reference>
<feature type="transmembrane region" description="Helical" evidence="6">
    <location>
        <begin position="683"/>
        <end position="701"/>
    </location>
</feature>
<keyword evidence="9" id="KW-1185">Reference proteome</keyword>
<accession>A0ABN8PSN7</accession>
<evidence type="ECO:0000256" key="1">
    <source>
        <dbReference type="ARBA" id="ARBA00004167"/>
    </source>
</evidence>
<gene>
    <name evidence="8" type="ORF">PLOB_00047238</name>
</gene>
<keyword evidence="3" id="KW-0732">Signal</keyword>